<feature type="compositionally biased region" description="Basic and acidic residues" evidence="1">
    <location>
        <begin position="91"/>
        <end position="111"/>
    </location>
</feature>
<dbReference type="AlphaFoldDB" id="A0A061ITI6"/>
<gene>
    <name evidence="2" type="ORF">TRSC58_05980</name>
</gene>
<evidence type="ECO:0008006" key="4">
    <source>
        <dbReference type="Google" id="ProtNLM"/>
    </source>
</evidence>
<proteinExistence type="predicted"/>
<comment type="caution">
    <text evidence="2">The sequence shown here is derived from an EMBL/GenBank/DDBJ whole genome shotgun (WGS) entry which is preliminary data.</text>
</comment>
<evidence type="ECO:0000313" key="2">
    <source>
        <dbReference type="EMBL" id="ESL06348.1"/>
    </source>
</evidence>
<organism evidence="2 3">
    <name type="scientific">Trypanosoma rangeli SC58</name>
    <dbReference type="NCBI Taxonomy" id="429131"/>
    <lineage>
        <taxon>Eukaryota</taxon>
        <taxon>Discoba</taxon>
        <taxon>Euglenozoa</taxon>
        <taxon>Kinetoplastea</taxon>
        <taxon>Metakinetoplastina</taxon>
        <taxon>Trypanosomatida</taxon>
        <taxon>Trypanosomatidae</taxon>
        <taxon>Trypanosoma</taxon>
        <taxon>Herpetosoma</taxon>
    </lineage>
</organism>
<reference evidence="2 3" key="1">
    <citation type="submission" date="2013-07" db="EMBL/GenBank/DDBJ databases">
        <authorList>
            <person name="Stoco P.H."/>
            <person name="Wagner G."/>
            <person name="Gerber A."/>
            <person name="Zaha A."/>
            <person name="Thompson C."/>
            <person name="Bartholomeu D.C."/>
            <person name="Luckemeyer D.D."/>
            <person name="Bahia D."/>
            <person name="Loreto E."/>
            <person name="Prestes E.B."/>
            <person name="Lima F.M."/>
            <person name="Rodrigues-Luiz G."/>
            <person name="Vallejo G.A."/>
            <person name="Filho J.F."/>
            <person name="Monteiro K.M."/>
            <person name="Tyler K.M."/>
            <person name="de Almeida L.G."/>
            <person name="Ortiz M.F."/>
            <person name="Siervo M.A."/>
            <person name="de Moraes M.H."/>
            <person name="Cunha O.L."/>
            <person name="Mendonca-Neto R."/>
            <person name="Silva R."/>
            <person name="Teixeira S.M."/>
            <person name="Murta S.M."/>
            <person name="Sincero T.C."/>
            <person name="Mendes T.A."/>
            <person name="Urmenyi T.P."/>
            <person name="Silva V.G."/>
            <person name="da Rocha W.D."/>
            <person name="Andersson B."/>
            <person name="Romanha A.J."/>
            <person name="Steindel M."/>
            <person name="de Vasconcelos A.T."/>
            <person name="Grisard E.C."/>
        </authorList>
    </citation>
    <scope>NUCLEOTIDE SEQUENCE [LARGE SCALE GENOMIC DNA]</scope>
    <source>
        <strain evidence="2 3">SC58</strain>
    </source>
</reference>
<feature type="region of interest" description="Disordered" evidence="1">
    <location>
        <begin position="85"/>
        <end position="111"/>
    </location>
</feature>
<dbReference type="OrthoDB" id="10265695at2759"/>
<dbReference type="Proteomes" id="UP000031737">
    <property type="component" value="Unassembled WGS sequence"/>
</dbReference>
<protein>
    <recommendedName>
        <fullName evidence="4">Eukaryotic translation initiation factor 3 subunit h</fullName>
    </recommendedName>
</protein>
<evidence type="ECO:0000256" key="1">
    <source>
        <dbReference type="SAM" id="MobiDB-lite"/>
    </source>
</evidence>
<dbReference type="EMBL" id="AUPL01005980">
    <property type="protein sequence ID" value="ESL06348.1"/>
    <property type="molecule type" value="Genomic_DNA"/>
</dbReference>
<name>A0A061ITI6_TRYRA</name>
<keyword evidence="3" id="KW-1185">Reference proteome</keyword>
<sequence>MFHGFPDVKIAPRDTTLSEQFSQLDKEDCVEALLRPLVQKVHISFAALTYLGSLAQNATSHYALFGRVCGVQVNEAIEITNVLPPVITSRPPEDETPEQREERLREQQREERKMYERMGKMLLKEELDSYQVGYFAVCSACTNAPYSVRTAQQLAQLAVDGHPSVLIVYDPFRTSLMGKLYLRAFVPTREYVEFYTKINNKRNTLRENRLMRDCHVGKSGVLREVRVEVDVDEYHLLCLDGFNITPLPSTCTTLHSQTMAEYTAALIESVRHNTDELSRVLHSESYFSQKEESYGPLAQRIDTLLKLMQLREQTQHLESICDGVLLNTTLLRDL</sequence>
<dbReference type="VEuPathDB" id="TriTrypDB:TRSC58_05980"/>
<accession>A0A061ITI6</accession>
<dbReference type="Gene3D" id="3.40.140.10">
    <property type="entry name" value="Cytidine Deaminase, domain 2"/>
    <property type="match status" value="1"/>
</dbReference>
<evidence type="ECO:0000313" key="3">
    <source>
        <dbReference type="Proteomes" id="UP000031737"/>
    </source>
</evidence>